<keyword evidence="3" id="KW-1185">Reference proteome</keyword>
<evidence type="ECO:0000256" key="1">
    <source>
        <dbReference type="SAM" id="SignalP"/>
    </source>
</evidence>
<reference evidence="2" key="1">
    <citation type="submission" date="2022-05" db="EMBL/GenBank/DDBJ databases">
        <authorList>
            <person name="Okamura Y."/>
        </authorList>
    </citation>
    <scope>NUCLEOTIDE SEQUENCE</scope>
</reference>
<name>A0A9P0TU31_PIEBR</name>
<keyword evidence="1" id="KW-0732">Signal</keyword>
<feature type="chain" id="PRO_5040387627" description="Peptidase M14 carboxypeptidase A domain-containing protein" evidence="1">
    <location>
        <begin position="18"/>
        <end position="89"/>
    </location>
</feature>
<evidence type="ECO:0000313" key="2">
    <source>
        <dbReference type="EMBL" id="CAH4033451.1"/>
    </source>
</evidence>
<feature type="signal peptide" evidence="1">
    <location>
        <begin position="1"/>
        <end position="17"/>
    </location>
</feature>
<dbReference type="Proteomes" id="UP001152562">
    <property type="component" value="Unassembled WGS sequence"/>
</dbReference>
<protein>
    <recommendedName>
        <fullName evidence="4">Peptidase M14 carboxypeptidase A domain-containing protein</fullName>
    </recommendedName>
</protein>
<gene>
    <name evidence="2" type="ORF">PIBRA_LOCUS9735</name>
</gene>
<proteinExistence type="predicted"/>
<organism evidence="2 3">
    <name type="scientific">Pieris brassicae</name>
    <name type="common">White butterfly</name>
    <name type="synonym">Large white butterfly</name>
    <dbReference type="NCBI Taxonomy" id="7116"/>
    <lineage>
        <taxon>Eukaryota</taxon>
        <taxon>Metazoa</taxon>
        <taxon>Ecdysozoa</taxon>
        <taxon>Arthropoda</taxon>
        <taxon>Hexapoda</taxon>
        <taxon>Insecta</taxon>
        <taxon>Pterygota</taxon>
        <taxon>Neoptera</taxon>
        <taxon>Endopterygota</taxon>
        <taxon>Lepidoptera</taxon>
        <taxon>Glossata</taxon>
        <taxon>Ditrysia</taxon>
        <taxon>Papilionoidea</taxon>
        <taxon>Pieridae</taxon>
        <taxon>Pierinae</taxon>
        <taxon>Pieris</taxon>
    </lineage>
</organism>
<sequence length="89" mass="10391">MRLIIIAIFALLIVVESKTFVRRKIHPITKFEESHRHKRDFSFEEYFNKLQTQQATAVSYVRKIMGTGPLANNLIIVGIGEHNNNNIYF</sequence>
<dbReference type="EMBL" id="CALOZG010000029">
    <property type="protein sequence ID" value="CAH4033451.1"/>
    <property type="molecule type" value="Genomic_DNA"/>
</dbReference>
<evidence type="ECO:0000313" key="3">
    <source>
        <dbReference type="Proteomes" id="UP001152562"/>
    </source>
</evidence>
<comment type="caution">
    <text evidence="2">The sequence shown here is derived from an EMBL/GenBank/DDBJ whole genome shotgun (WGS) entry which is preliminary data.</text>
</comment>
<evidence type="ECO:0008006" key="4">
    <source>
        <dbReference type="Google" id="ProtNLM"/>
    </source>
</evidence>
<accession>A0A9P0TU31</accession>
<dbReference type="AlphaFoldDB" id="A0A9P0TU31"/>